<dbReference type="GO" id="GO:0006913">
    <property type="term" value="P:nucleocytoplasmic transport"/>
    <property type="evidence" value="ECO:0007669"/>
    <property type="project" value="TreeGrafter"/>
</dbReference>
<dbReference type="Gene3D" id="3.80.10.10">
    <property type="entry name" value="Ribonuclease Inhibitor"/>
    <property type="match status" value="1"/>
</dbReference>
<dbReference type="GO" id="GO:0031267">
    <property type="term" value="F:small GTPase binding"/>
    <property type="evidence" value="ECO:0007669"/>
    <property type="project" value="TreeGrafter"/>
</dbReference>
<dbReference type="PANTHER" id="PTHR24113:SF12">
    <property type="entry name" value="RAN GTPASE-ACTIVATING PROTEIN 1"/>
    <property type="match status" value="1"/>
</dbReference>
<keyword evidence="5" id="KW-1185">Reference proteome</keyword>
<keyword evidence="3" id="KW-0677">Repeat</keyword>
<dbReference type="InterPro" id="IPR032675">
    <property type="entry name" value="LRR_dom_sf"/>
</dbReference>
<evidence type="ECO:0000256" key="1">
    <source>
        <dbReference type="ARBA" id="ARBA00022468"/>
    </source>
</evidence>
<evidence type="ECO:0000313" key="5">
    <source>
        <dbReference type="Proteomes" id="UP000649617"/>
    </source>
</evidence>
<accession>A0A812K8F3</accession>
<dbReference type="Pfam" id="PF13516">
    <property type="entry name" value="LRR_6"/>
    <property type="match status" value="3"/>
</dbReference>
<dbReference type="InterPro" id="IPR027038">
    <property type="entry name" value="RanGap"/>
</dbReference>
<reference evidence="4" key="1">
    <citation type="submission" date="2021-02" db="EMBL/GenBank/DDBJ databases">
        <authorList>
            <person name="Dougan E. K."/>
            <person name="Rhodes N."/>
            <person name="Thang M."/>
            <person name="Chan C."/>
        </authorList>
    </citation>
    <scope>NUCLEOTIDE SEQUENCE</scope>
</reference>
<dbReference type="GO" id="GO:0048471">
    <property type="term" value="C:perinuclear region of cytoplasm"/>
    <property type="evidence" value="ECO:0007669"/>
    <property type="project" value="TreeGrafter"/>
</dbReference>
<proteinExistence type="predicted"/>
<dbReference type="Proteomes" id="UP000649617">
    <property type="component" value="Unassembled WGS sequence"/>
</dbReference>
<dbReference type="GO" id="GO:0005634">
    <property type="term" value="C:nucleus"/>
    <property type="evidence" value="ECO:0007669"/>
    <property type="project" value="TreeGrafter"/>
</dbReference>
<dbReference type="InterPro" id="IPR001611">
    <property type="entry name" value="Leu-rich_rpt"/>
</dbReference>
<protein>
    <submittedName>
        <fullName evidence="4">NLRC3 protein</fullName>
    </submittedName>
</protein>
<evidence type="ECO:0000313" key="4">
    <source>
        <dbReference type="EMBL" id="CAE7225696.1"/>
    </source>
</evidence>
<dbReference type="SMART" id="SM00368">
    <property type="entry name" value="LRR_RI"/>
    <property type="match status" value="4"/>
</dbReference>
<keyword evidence="1" id="KW-0343">GTPase activation</keyword>
<name>A0A812K8F3_SYMPI</name>
<keyword evidence="2" id="KW-0433">Leucine-rich repeat</keyword>
<dbReference type="EMBL" id="CAJNIZ010003769">
    <property type="protein sequence ID" value="CAE7225696.1"/>
    <property type="molecule type" value="Genomic_DNA"/>
</dbReference>
<evidence type="ECO:0000256" key="3">
    <source>
        <dbReference type="ARBA" id="ARBA00022737"/>
    </source>
</evidence>
<dbReference type="PANTHER" id="PTHR24113">
    <property type="entry name" value="RAN GTPASE-ACTIVATING PROTEIN 1"/>
    <property type="match status" value="1"/>
</dbReference>
<dbReference type="OrthoDB" id="120976at2759"/>
<comment type="caution">
    <text evidence="4">The sequence shown here is derived from an EMBL/GenBank/DDBJ whole genome shotgun (WGS) entry which is preliminary data.</text>
</comment>
<dbReference type="AlphaFoldDB" id="A0A812K8F3"/>
<sequence length="167" mass="17359">MCDTSFCKELLLYHNALIGDVGAQALAEVLHPDRWPSGRGLKTLSLAACSIGDAGCQALMAAVREYQALTSLDLSCNAITDDSTPAVALVLAQSNSSLEALSLSMNLISSYGISQLMDGVASNPEGALCQIDVSTQDGGQSKTSFVANDALSPRSSSKVKSKFAGLR</sequence>
<dbReference type="GO" id="GO:0005829">
    <property type="term" value="C:cytosol"/>
    <property type="evidence" value="ECO:0007669"/>
    <property type="project" value="TreeGrafter"/>
</dbReference>
<dbReference type="GO" id="GO:0005096">
    <property type="term" value="F:GTPase activator activity"/>
    <property type="evidence" value="ECO:0007669"/>
    <property type="project" value="UniProtKB-KW"/>
</dbReference>
<dbReference type="SUPFAM" id="SSF52047">
    <property type="entry name" value="RNI-like"/>
    <property type="match status" value="1"/>
</dbReference>
<organism evidence="4 5">
    <name type="scientific">Symbiodinium pilosum</name>
    <name type="common">Dinoflagellate</name>
    <dbReference type="NCBI Taxonomy" id="2952"/>
    <lineage>
        <taxon>Eukaryota</taxon>
        <taxon>Sar</taxon>
        <taxon>Alveolata</taxon>
        <taxon>Dinophyceae</taxon>
        <taxon>Suessiales</taxon>
        <taxon>Symbiodiniaceae</taxon>
        <taxon>Symbiodinium</taxon>
    </lineage>
</organism>
<gene>
    <name evidence="4" type="primary">NLRC3</name>
    <name evidence="4" type="ORF">SPIL2461_LOCUS3177</name>
</gene>
<evidence type="ECO:0000256" key="2">
    <source>
        <dbReference type="ARBA" id="ARBA00022614"/>
    </source>
</evidence>